<evidence type="ECO:0000256" key="1">
    <source>
        <dbReference type="ARBA" id="ARBA00022737"/>
    </source>
</evidence>
<evidence type="ECO:0008006" key="5">
    <source>
        <dbReference type="Google" id="ProtNLM"/>
    </source>
</evidence>
<dbReference type="Proteomes" id="UP000188268">
    <property type="component" value="Unassembled WGS sequence"/>
</dbReference>
<evidence type="ECO:0000313" key="3">
    <source>
        <dbReference type="EMBL" id="OMP04711.1"/>
    </source>
</evidence>
<keyword evidence="4" id="KW-1185">Reference proteome</keyword>
<dbReference type="OMA" id="MEWADMG"/>
<feature type="non-terminal residue" evidence="3">
    <location>
        <position position="252"/>
    </location>
</feature>
<organism evidence="3 4">
    <name type="scientific">Corchorus capsularis</name>
    <name type="common">Jute</name>
    <dbReference type="NCBI Taxonomy" id="210143"/>
    <lineage>
        <taxon>Eukaryota</taxon>
        <taxon>Viridiplantae</taxon>
        <taxon>Streptophyta</taxon>
        <taxon>Embryophyta</taxon>
        <taxon>Tracheophyta</taxon>
        <taxon>Spermatophyta</taxon>
        <taxon>Magnoliopsida</taxon>
        <taxon>eudicotyledons</taxon>
        <taxon>Gunneridae</taxon>
        <taxon>Pentapetalae</taxon>
        <taxon>rosids</taxon>
        <taxon>malvids</taxon>
        <taxon>Malvales</taxon>
        <taxon>Malvaceae</taxon>
        <taxon>Grewioideae</taxon>
        <taxon>Apeibeae</taxon>
        <taxon>Corchorus</taxon>
    </lineage>
</organism>
<dbReference type="EMBL" id="AWWV01005667">
    <property type="protein sequence ID" value="OMP04711.1"/>
    <property type="molecule type" value="Genomic_DNA"/>
</dbReference>
<dbReference type="OrthoDB" id="749581at2759"/>
<name>A0A1R3KC91_COCAP</name>
<dbReference type="GO" id="GO:0009451">
    <property type="term" value="P:RNA modification"/>
    <property type="evidence" value="ECO:0007669"/>
    <property type="project" value="InterPro"/>
</dbReference>
<protein>
    <recommendedName>
        <fullName evidence="5">Pentatricopeptide repeat-containing protein</fullName>
    </recommendedName>
</protein>
<dbReference type="Pfam" id="PF01535">
    <property type="entry name" value="PPR"/>
    <property type="match status" value="5"/>
</dbReference>
<proteinExistence type="predicted"/>
<keyword evidence="1" id="KW-0677">Repeat</keyword>
<gene>
    <name evidence="3" type="ORF">CCACVL1_02145</name>
</gene>
<reference evidence="3 4" key="1">
    <citation type="submission" date="2013-09" db="EMBL/GenBank/DDBJ databases">
        <title>Corchorus capsularis genome sequencing.</title>
        <authorList>
            <person name="Alam M."/>
            <person name="Haque M.S."/>
            <person name="Islam M.S."/>
            <person name="Emdad E.M."/>
            <person name="Islam M.M."/>
            <person name="Ahmed B."/>
            <person name="Halim A."/>
            <person name="Hossen Q.M.M."/>
            <person name="Hossain M.Z."/>
            <person name="Ahmed R."/>
            <person name="Khan M.M."/>
            <person name="Islam R."/>
            <person name="Rashid M.M."/>
            <person name="Khan S.A."/>
            <person name="Rahman M.S."/>
            <person name="Alam M."/>
        </authorList>
    </citation>
    <scope>NUCLEOTIDE SEQUENCE [LARGE SCALE GENOMIC DNA]</scope>
    <source>
        <strain evidence="4">cv. CVL-1</strain>
        <tissue evidence="3">Whole seedling</tissue>
    </source>
</reference>
<dbReference type="InterPro" id="IPR011990">
    <property type="entry name" value="TPR-like_helical_dom_sf"/>
</dbReference>
<dbReference type="Gramene" id="OMP04711">
    <property type="protein sequence ID" value="OMP04711"/>
    <property type="gene ID" value="CCACVL1_02145"/>
</dbReference>
<feature type="repeat" description="PPR" evidence="2">
    <location>
        <begin position="93"/>
        <end position="127"/>
    </location>
</feature>
<feature type="repeat" description="PPR" evidence="2">
    <location>
        <begin position="225"/>
        <end position="252"/>
    </location>
</feature>
<dbReference type="Gene3D" id="1.25.40.10">
    <property type="entry name" value="Tetratricopeptide repeat domain"/>
    <property type="match status" value="2"/>
</dbReference>
<comment type="caution">
    <text evidence="3">The sequence shown here is derived from an EMBL/GenBank/DDBJ whole genome shotgun (WGS) entry which is preliminary data.</text>
</comment>
<dbReference type="InterPro" id="IPR046960">
    <property type="entry name" value="PPR_At4g14850-like_plant"/>
</dbReference>
<accession>A0A1R3KC91</accession>
<dbReference type="GO" id="GO:0003723">
    <property type="term" value="F:RNA binding"/>
    <property type="evidence" value="ECO:0007669"/>
    <property type="project" value="InterPro"/>
</dbReference>
<dbReference type="InterPro" id="IPR002885">
    <property type="entry name" value="PPR_rpt"/>
</dbReference>
<dbReference type="PANTHER" id="PTHR47926">
    <property type="entry name" value="PENTATRICOPEPTIDE REPEAT-CONTAINING PROTEIN"/>
    <property type="match status" value="1"/>
</dbReference>
<dbReference type="NCBIfam" id="TIGR00756">
    <property type="entry name" value="PPR"/>
    <property type="match status" value="1"/>
</dbReference>
<evidence type="ECO:0000256" key="2">
    <source>
        <dbReference type="PROSITE-ProRule" id="PRU00708"/>
    </source>
</evidence>
<dbReference type="FunFam" id="1.25.40.10:FF:000397">
    <property type="entry name" value="Pentatricopeptide repeat-containing protein At2g40720"/>
    <property type="match status" value="1"/>
</dbReference>
<dbReference type="PROSITE" id="PS51375">
    <property type="entry name" value="PPR"/>
    <property type="match status" value="2"/>
</dbReference>
<dbReference type="AlphaFoldDB" id="A0A1R3KC91"/>
<evidence type="ECO:0000313" key="4">
    <source>
        <dbReference type="Proteomes" id="UP000188268"/>
    </source>
</evidence>
<sequence>MIRLFNSRALQPSNISTIHKIVNNPLICSSLCGFSAQAAKLQVPHNPISMSVPCSDFDSHTYGALLQRCIQNDDPISAMRLHCDILKRGNCLDLFATNILLNMYVKADLLSEAKILFDEMPERNTISFVTLIQGYTKVLQFVEAVGLFVRLHREGHELNPFAFTSVLKVLVSMEWADMGWNLHACIYKLGHESNAFVGTALIDAYSVCGRVEFAREVFDGIRCKDMVTWTGMVACYAENDFFEEGLEVFSQM</sequence>